<dbReference type="AlphaFoldDB" id="A0A170UJ29"/>
<reference evidence="1" key="1">
    <citation type="submission" date="2016-04" db="EMBL/GenBank/DDBJ databases">
        <authorList>
            <person name="Calderon-Fernandez G.M.Sr."/>
        </authorList>
    </citation>
    <scope>NUCLEOTIDE SEQUENCE</scope>
    <source>
        <strain evidence="1">Int1</strain>
        <tissue evidence="1">Integument</tissue>
    </source>
</reference>
<protein>
    <submittedName>
        <fullName evidence="1">Twinfilin isoform x1</fullName>
    </submittedName>
</protein>
<name>A0A170UJ29_TRIIF</name>
<dbReference type="EMBL" id="GEMB01007523">
    <property type="protein sequence ID" value="JAR95906.1"/>
    <property type="molecule type" value="Transcribed_RNA"/>
</dbReference>
<sequence length="27" mass="3276">MEKKFLEECLYEALNPVEDSSSYQYCR</sequence>
<organism evidence="1">
    <name type="scientific">Triatoma infestans</name>
    <name type="common">Assassin bug</name>
    <dbReference type="NCBI Taxonomy" id="30076"/>
    <lineage>
        <taxon>Eukaryota</taxon>
        <taxon>Metazoa</taxon>
        <taxon>Ecdysozoa</taxon>
        <taxon>Arthropoda</taxon>
        <taxon>Hexapoda</taxon>
        <taxon>Insecta</taxon>
        <taxon>Pterygota</taxon>
        <taxon>Neoptera</taxon>
        <taxon>Paraneoptera</taxon>
        <taxon>Hemiptera</taxon>
        <taxon>Heteroptera</taxon>
        <taxon>Panheteroptera</taxon>
        <taxon>Cimicomorpha</taxon>
        <taxon>Reduviidae</taxon>
        <taxon>Triatominae</taxon>
        <taxon>Triatoma</taxon>
    </lineage>
</organism>
<proteinExistence type="predicted"/>
<evidence type="ECO:0000313" key="1">
    <source>
        <dbReference type="EMBL" id="JAR95906.1"/>
    </source>
</evidence>
<accession>A0A170UJ29</accession>
<reference evidence="1" key="2">
    <citation type="journal article" date="2017" name="J. Med. Entomol.">
        <title>Transcriptome Analysis of the Triatoma infestans (Hemiptera: Reduviidae) Integument.</title>
        <authorList>
            <person name="Calderon-Fernandez G.M."/>
            <person name="Moriconi D.E."/>
            <person name="Dulbecco A.B."/>
            <person name="Juarez M.P."/>
        </authorList>
    </citation>
    <scope>NUCLEOTIDE SEQUENCE</scope>
    <source>
        <strain evidence="1">Int1</strain>
        <tissue evidence="1">Integument</tissue>
    </source>
</reference>